<dbReference type="EMBL" id="ML976620">
    <property type="protein sequence ID" value="KAF1840273.1"/>
    <property type="molecule type" value="Genomic_DNA"/>
</dbReference>
<name>A0A9P4G746_9PLEO</name>
<evidence type="ECO:0000313" key="1">
    <source>
        <dbReference type="EMBL" id="KAF1840273.1"/>
    </source>
</evidence>
<keyword evidence="2" id="KW-1185">Reference proteome</keyword>
<dbReference type="AlphaFoldDB" id="A0A9P4G746"/>
<organism evidence="1 2">
    <name type="scientific">Cucurbitaria berberidis CBS 394.84</name>
    <dbReference type="NCBI Taxonomy" id="1168544"/>
    <lineage>
        <taxon>Eukaryota</taxon>
        <taxon>Fungi</taxon>
        <taxon>Dikarya</taxon>
        <taxon>Ascomycota</taxon>
        <taxon>Pezizomycotina</taxon>
        <taxon>Dothideomycetes</taxon>
        <taxon>Pleosporomycetidae</taxon>
        <taxon>Pleosporales</taxon>
        <taxon>Pleosporineae</taxon>
        <taxon>Cucurbitariaceae</taxon>
        <taxon>Cucurbitaria</taxon>
    </lineage>
</organism>
<reference evidence="1" key="1">
    <citation type="submission" date="2020-01" db="EMBL/GenBank/DDBJ databases">
        <authorList>
            <consortium name="DOE Joint Genome Institute"/>
            <person name="Haridas S."/>
            <person name="Albert R."/>
            <person name="Binder M."/>
            <person name="Bloem J."/>
            <person name="Labutti K."/>
            <person name="Salamov A."/>
            <person name="Andreopoulos B."/>
            <person name="Baker S.E."/>
            <person name="Barry K."/>
            <person name="Bills G."/>
            <person name="Bluhm B.H."/>
            <person name="Cannon C."/>
            <person name="Castanera R."/>
            <person name="Culley D.E."/>
            <person name="Daum C."/>
            <person name="Ezra D."/>
            <person name="Gonzalez J.B."/>
            <person name="Henrissat B."/>
            <person name="Kuo A."/>
            <person name="Liang C."/>
            <person name="Lipzen A."/>
            <person name="Lutzoni F."/>
            <person name="Magnuson J."/>
            <person name="Mondo S."/>
            <person name="Nolan M."/>
            <person name="Ohm R."/>
            <person name="Pangilinan J."/>
            <person name="Park H.-J."/>
            <person name="Ramirez L."/>
            <person name="Alfaro M."/>
            <person name="Sun H."/>
            <person name="Tritt A."/>
            <person name="Yoshinaga Y."/>
            <person name="Zwiers L.-H."/>
            <person name="Turgeon B.G."/>
            <person name="Goodwin S.B."/>
            <person name="Spatafora J.W."/>
            <person name="Crous P.W."/>
            <person name="Grigoriev I.V."/>
        </authorList>
    </citation>
    <scope>NUCLEOTIDE SEQUENCE</scope>
    <source>
        <strain evidence="1">CBS 394.84</strain>
    </source>
</reference>
<protein>
    <submittedName>
        <fullName evidence="1">Uncharacterized protein</fullName>
    </submittedName>
</protein>
<dbReference type="GeneID" id="63844476"/>
<accession>A0A9P4G746</accession>
<proteinExistence type="predicted"/>
<comment type="caution">
    <text evidence="1">The sequence shown here is derived from an EMBL/GenBank/DDBJ whole genome shotgun (WGS) entry which is preliminary data.</text>
</comment>
<evidence type="ECO:0000313" key="2">
    <source>
        <dbReference type="Proteomes" id="UP000800039"/>
    </source>
</evidence>
<dbReference type="RefSeq" id="XP_040782836.1">
    <property type="nucleotide sequence ID" value="XM_040927224.1"/>
</dbReference>
<dbReference type="Proteomes" id="UP000800039">
    <property type="component" value="Unassembled WGS sequence"/>
</dbReference>
<gene>
    <name evidence="1" type="ORF">K460DRAFT_205865</name>
</gene>
<sequence length="157" mass="17805">MTSLQVLSRTLTVSCVLHAESDLSPTWSQRNGNPISVSHCRLKVSLTLQRGLDLRWTNVHGVPHFVAPKRARSSSQSELNAAVVGRLVQFLRATGNDRRLDGRSFHFITRSKQGLHRRIPPLTPDDSNLMVTSMRRRDRSKGPFEIQNILCPTRQDR</sequence>